<sequence>MEKSIRVSREDGATPAAHTDAPLGHSRTPALQELYLLDNLLCTKGETDALFLLHLNTEHRGMRNPARKCSFPFSVRPAMLGRFGLLLRRLRKDKPHRNAHAANTLSYKSESHLGHPHMW</sequence>
<feature type="compositionally biased region" description="Basic and acidic residues" evidence="1">
    <location>
        <begin position="1"/>
        <end position="12"/>
    </location>
</feature>
<protein>
    <submittedName>
        <fullName evidence="2">Uncharacterized protein</fullName>
    </submittedName>
</protein>
<feature type="region of interest" description="Disordered" evidence="1">
    <location>
        <begin position="1"/>
        <end position="25"/>
    </location>
</feature>
<organism evidence="2 3">
    <name type="scientific">Liparis tanakae</name>
    <name type="common">Tanaka's snailfish</name>
    <dbReference type="NCBI Taxonomy" id="230148"/>
    <lineage>
        <taxon>Eukaryota</taxon>
        <taxon>Metazoa</taxon>
        <taxon>Chordata</taxon>
        <taxon>Craniata</taxon>
        <taxon>Vertebrata</taxon>
        <taxon>Euteleostomi</taxon>
        <taxon>Actinopterygii</taxon>
        <taxon>Neopterygii</taxon>
        <taxon>Teleostei</taxon>
        <taxon>Neoteleostei</taxon>
        <taxon>Acanthomorphata</taxon>
        <taxon>Eupercaria</taxon>
        <taxon>Perciformes</taxon>
        <taxon>Cottioidei</taxon>
        <taxon>Cottales</taxon>
        <taxon>Liparidae</taxon>
        <taxon>Liparis</taxon>
    </lineage>
</organism>
<gene>
    <name evidence="2" type="ORF">EYF80_010457</name>
</gene>
<evidence type="ECO:0000313" key="3">
    <source>
        <dbReference type="Proteomes" id="UP000314294"/>
    </source>
</evidence>
<dbReference type="EMBL" id="SRLO01000066">
    <property type="protein sequence ID" value="TNN79213.1"/>
    <property type="molecule type" value="Genomic_DNA"/>
</dbReference>
<accession>A0A4Z2IPW1</accession>
<dbReference type="AlphaFoldDB" id="A0A4Z2IPW1"/>
<dbReference type="Proteomes" id="UP000314294">
    <property type="component" value="Unassembled WGS sequence"/>
</dbReference>
<evidence type="ECO:0000313" key="2">
    <source>
        <dbReference type="EMBL" id="TNN79213.1"/>
    </source>
</evidence>
<proteinExistence type="predicted"/>
<keyword evidence="3" id="KW-1185">Reference proteome</keyword>
<name>A0A4Z2IPW1_9TELE</name>
<evidence type="ECO:0000256" key="1">
    <source>
        <dbReference type="SAM" id="MobiDB-lite"/>
    </source>
</evidence>
<comment type="caution">
    <text evidence="2">The sequence shown here is derived from an EMBL/GenBank/DDBJ whole genome shotgun (WGS) entry which is preliminary data.</text>
</comment>
<reference evidence="2 3" key="1">
    <citation type="submission" date="2019-03" db="EMBL/GenBank/DDBJ databases">
        <title>First draft genome of Liparis tanakae, snailfish: a comprehensive survey of snailfish specific genes.</title>
        <authorList>
            <person name="Kim W."/>
            <person name="Song I."/>
            <person name="Jeong J.-H."/>
            <person name="Kim D."/>
            <person name="Kim S."/>
            <person name="Ryu S."/>
            <person name="Song J.Y."/>
            <person name="Lee S.K."/>
        </authorList>
    </citation>
    <scope>NUCLEOTIDE SEQUENCE [LARGE SCALE GENOMIC DNA]</scope>
    <source>
        <tissue evidence="2">Muscle</tissue>
    </source>
</reference>